<comment type="subcellular location">
    <subcellularLocation>
        <location evidence="1">Nucleus</location>
    </subcellularLocation>
</comment>
<dbReference type="InterPro" id="IPR003152">
    <property type="entry name" value="FATC_dom"/>
</dbReference>
<dbReference type="PANTHER" id="PTHR37079">
    <property type="entry name" value="SERINE/THREONINE-PROTEIN KINASE ATM"/>
    <property type="match status" value="1"/>
</dbReference>
<dbReference type="SMART" id="SM01343">
    <property type="entry name" value="FATC"/>
    <property type="match status" value="1"/>
</dbReference>
<dbReference type="InterPro" id="IPR000403">
    <property type="entry name" value="PI3/4_kinase_cat_dom"/>
</dbReference>
<feature type="compositionally biased region" description="Low complexity" evidence="9">
    <location>
        <begin position="1814"/>
        <end position="1825"/>
    </location>
</feature>
<keyword evidence="7" id="KW-0067">ATP-binding</keyword>
<dbReference type="GO" id="GO:0006281">
    <property type="term" value="P:DNA repair"/>
    <property type="evidence" value="ECO:0007669"/>
    <property type="project" value="InterPro"/>
</dbReference>
<evidence type="ECO:0000256" key="8">
    <source>
        <dbReference type="ARBA" id="ARBA00023242"/>
    </source>
</evidence>
<proteinExistence type="predicted"/>
<keyword evidence="8" id="KW-0539">Nucleus</keyword>
<dbReference type="PROSITE" id="PS00915">
    <property type="entry name" value="PI3_4_KINASE_1"/>
    <property type="match status" value="1"/>
</dbReference>
<dbReference type="GO" id="GO:0004674">
    <property type="term" value="F:protein serine/threonine kinase activity"/>
    <property type="evidence" value="ECO:0007669"/>
    <property type="project" value="UniProtKB-EC"/>
</dbReference>
<dbReference type="InterPro" id="IPR011009">
    <property type="entry name" value="Kinase-like_dom_sf"/>
</dbReference>
<dbReference type="GO" id="GO:0005524">
    <property type="term" value="F:ATP binding"/>
    <property type="evidence" value="ECO:0007669"/>
    <property type="project" value="UniProtKB-KW"/>
</dbReference>
<organism evidence="12 13">
    <name type="scientific">Fasciola gigantica</name>
    <name type="common">Giant liver fluke</name>
    <dbReference type="NCBI Taxonomy" id="46835"/>
    <lineage>
        <taxon>Eukaryota</taxon>
        <taxon>Metazoa</taxon>
        <taxon>Spiralia</taxon>
        <taxon>Lophotrochozoa</taxon>
        <taxon>Platyhelminthes</taxon>
        <taxon>Trematoda</taxon>
        <taxon>Digenea</taxon>
        <taxon>Plagiorchiida</taxon>
        <taxon>Echinostomata</taxon>
        <taxon>Echinostomatoidea</taxon>
        <taxon>Fasciolidae</taxon>
        <taxon>Fasciola</taxon>
    </lineage>
</organism>
<dbReference type="STRING" id="46835.A0A504YPM9"/>
<dbReference type="InterPro" id="IPR038980">
    <property type="entry name" value="ATM_plant"/>
</dbReference>
<dbReference type="OrthoDB" id="381190at2759"/>
<evidence type="ECO:0000256" key="7">
    <source>
        <dbReference type="ARBA" id="ARBA00022840"/>
    </source>
</evidence>
<keyword evidence="6 12" id="KW-0418">Kinase</keyword>
<dbReference type="InterPro" id="IPR036940">
    <property type="entry name" value="PI3/4_kinase_cat_sf"/>
</dbReference>
<dbReference type="PROSITE" id="PS51190">
    <property type="entry name" value="FATC"/>
    <property type="match status" value="1"/>
</dbReference>
<dbReference type="Pfam" id="PF00454">
    <property type="entry name" value="PI3_PI4_kinase"/>
    <property type="match status" value="1"/>
</dbReference>
<evidence type="ECO:0000256" key="1">
    <source>
        <dbReference type="ARBA" id="ARBA00004123"/>
    </source>
</evidence>
<comment type="caution">
    <text evidence="12">The sequence shown here is derived from an EMBL/GenBank/DDBJ whole genome shotgun (WGS) entry which is preliminary data.</text>
</comment>
<protein>
    <recommendedName>
        <fullName evidence="2">non-specific serine/threonine protein kinase</fullName>
        <ecNumber evidence="2">2.7.11.1</ecNumber>
    </recommendedName>
</protein>
<evidence type="ECO:0000313" key="13">
    <source>
        <dbReference type="Proteomes" id="UP000316759"/>
    </source>
</evidence>
<dbReference type="InterPro" id="IPR018936">
    <property type="entry name" value="PI3/4_kinase_CS"/>
</dbReference>
<evidence type="ECO:0000256" key="5">
    <source>
        <dbReference type="ARBA" id="ARBA00022763"/>
    </source>
</evidence>
<dbReference type="Proteomes" id="UP000316759">
    <property type="component" value="Unassembled WGS sequence"/>
</dbReference>
<evidence type="ECO:0000256" key="4">
    <source>
        <dbReference type="ARBA" id="ARBA00022741"/>
    </source>
</evidence>
<dbReference type="PANTHER" id="PTHR37079:SF4">
    <property type="entry name" value="SERINE_THREONINE-PROTEIN KINASE ATM"/>
    <property type="match status" value="1"/>
</dbReference>
<keyword evidence="3" id="KW-0808">Transferase</keyword>
<dbReference type="PROSITE" id="PS00916">
    <property type="entry name" value="PI3_4_KINASE_2"/>
    <property type="match status" value="1"/>
</dbReference>
<keyword evidence="5" id="KW-0227">DNA damage</keyword>
<dbReference type="Gene3D" id="3.30.1010.10">
    <property type="entry name" value="Phosphatidylinositol 3-kinase Catalytic Subunit, Chain A, domain 4"/>
    <property type="match status" value="1"/>
</dbReference>
<feature type="region of interest" description="Disordered" evidence="9">
    <location>
        <begin position="1809"/>
        <end position="1845"/>
    </location>
</feature>
<evidence type="ECO:0000256" key="2">
    <source>
        <dbReference type="ARBA" id="ARBA00012513"/>
    </source>
</evidence>
<dbReference type="SUPFAM" id="SSF56112">
    <property type="entry name" value="Protein kinase-like (PK-like)"/>
    <property type="match status" value="1"/>
</dbReference>
<evidence type="ECO:0000256" key="9">
    <source>
        <dbReference type="SAM" id="MobiDB-lite"/>
    </source>
</evidence>
<dbReference type="CDD" id="cd05171">
    <property type="entry name" value="PIKKc_ATM"/>
    <property type="match status" value="1"/>
</dbReference>
<dbReference type="Gene3D" id="1.10.1070.11">
    <property type="entry name" value="Phosphatidylinositol 3-/4-kinase, catalytic domain"/>
    <property type="match status" value="1"/>
</dbReference>
<accession>A0A504YPM9</accession>
<dbReference type="Pfam" id="PF02260">
    <property type="entry name" value="FATC"/>
    <property type="match status" value="1"/>
</dbReference>
<sequence length="2401" mass="266944">MLTAAHTLITVLRHQMERSSIATKSTAAAATITTTTTTAVVSKICSVVDFSNTLHALWTSVIQLADPRPSWPDPSYDARPDNTSLSKTAAHNLDHLAYEVLTELVLFSKSAERLEWATQLRSRFISDVERLLCREAWPVQSLPMRIHLPSWRVRFLLVTGLVLRECHLCSLSNYVTDWPLGLRTNPSLAFFVCQYVNEKHRVLSLMSEDQSKWGPLNNLSTLLTGLYWSSNFVLSRSCASSEQLLAPSCCLSDQQSCETIDFLLNMLHDTPKPKSNSGEFAFKQLRTHLDLVRLQLERFRADCAPQSILAALNVPTSSDLHQLLTATWDRLIPVLSEPVFRPDLHNLLCAMQLLLEYATKRDRLQSEQINQFMSILHRAVPSSLRKESSTPHPVDDTYYPLVCADLYDLRIDGGGHRSIIGLDAKRDQLLHLNRLELFGSLLRFASRTGDSELITHMQKALADEISQGSCGDTVESVEWYCVLIRMVHRAFSSVNPVDFCGMEEVYTIFVSFLVDTLREAFKSRLARGSSLPNVVHLIYLMQTYCQLVDCVCLFVERVKSKFPDRHWSVIGCHLDQLCKTVWAICARRSSGFLVGLEFCSGECLHAWMKLRAFELTDRDSTPDHCLNSLLHYRSAPAVLLRFTEFLQNLASKLEDANWNRKHAAAVLQLIDSVLRLLSVRQLRIEPPEEMEVGATTDECPDQFALCLCSYRLLLTCLVRLPDLPPATDTKVELGENLLIGRPRVEHLAELCAQLIKCVPGPSAPIYKTQCASVNAALPSISQNPVQLVKVIEQILRSIAFHHPNVQCDKRRVCSISALFYSCLASLASLVDPSCAPNVSINQGILEQGNVQASKELCSSTADFSSLVEQLFALGATLAPKSDTPNVHTSLIMPHCMRFASWIALSDLIGQCVFDVNFPQPCPMQLKDFVFWRLIIGHLTLLTAELQSELSDYLALNPCSVDELESRISQCGQVDHASLIKDENSPELILSAALLIGQLQDFLQPASSSRQLPVESVLIGSMDPVTYEAGLLCLDSLQRLLTFGRSVSLSPPSLRRGISDHIFYDDLDPQVVRIWRCLIYLGQSAANCVTKSAMAIDVTVNWLQAAQCAITLCRSHDARLCFELAWLHQGCPSDWFISTPEAREMWLGLSRLSCDLPGLQAAQIEFLSSDNTPIVSTTVATLKPLSLIDQANNRESHLDIFSDAHPLSQMDGFRIFVRFLFILFFILYLLRLAANELLGDWGRLLVYHDRLLQTDRSCFLNPHIARCLNQMGARNLLTQLVLSDLRRMNSFHPCADSGLSEPGLRGSDVSEIQEMRVAIAWRLGQWESYEASNSNSSHCSIPVYDTDQLELPTSSWSECGSQTVFYWLCHAADRADWAHVLTILSQQRTRYLGLRDGTSRRRTALPVHDILMSSQQFACVTALQRMCSRIVKLYQSNERSTTLASKILPMLCQVADYTNCPSNESPLTRGGERVQRQLLCDATQSLEPLATVTLRLITSMLSTRNFQLRNSEGPFAKRARLFGLVRLIRLLTVSFAVKIGAVQQAEDLLVDASRSPGFADLANLVDSSKPDVCRVMQCWYQLRTVELSALIERVRGEYCVATSHLQIALQDAEKVLSGLPTACPVSLTQGLVRCYLHGVTTLCNWLFESRTKSAADLLTNQLEPAIQLAKRLAIGVDANAWASLARFADAQFTALDSYLSSSEFAARRQLLVEAQSDVTCLTDLGEKSRLLRMLQRQSAIELEEMETIQSDADRYMQLAVDSYAHCLSSSDTYDLKLVKRLIDEHPHHTAFTLLFLVNAKLDNVYNPHPTGQSLASAAPRSSASRARGGRGSGIHTEVLDGGQTGSEENGRILAARRIFDQLSQGRQGKLLRQMQLLAEAYVEWANADVEKYRNRPGDVPLPADCKLSKFVVSARARGASGPSDLLDLVAVPTVNLAVNRSGLYPPSSVVRVTGFVPQFRLAGGINVPKIITCLGTDGRQRRQLIKGRDDPRQDAVMQQVFSAANCLLERGRRGSTDLGSTDNSTFSIHKQSWLYSDGGLRMRTYKVLPMAERSGVIEWCEGTIPLGEWLAADRVGAHQRYRPRDMTPAEAKQRLAAVRDRPPERRRVVFEEIMGRLKPVMAYFYLEQFPDSRGWCLARSAYTRSLAVSSLVGYLVGLGDRHPQNILLHQGSGELVHIDLGVAFDQGRLLPTPEMVPFRLTRDLVHALGPLGLQAGFTPAAEVVLAALRAGSDVILTLLQVLLHDPLYSWSLSPAQLCALEARRAELLQTSGFQASKSSCGTVLLDQTNFPGDNVRDKDHLNVTKTILGSTTSVLNTTFTGRTGPGKTREPVNQLAERVLIGVRSKLEGRVTGNLASSSDGNPARCGGLDQLDVAGHVGLLVRAATDPTNLSRMYFGWQAYL</sequence>
<dbReference type="InterPro" id="IPR044107">
    <property type="entry name" value="PIKKc_ATM"/>
</dbReference>
<dbReference type="EMBL" id="SUNJ01005830">
    <property type="protein sequence ID" value="TPP63314.1"/>
    <property type="molecule type" value="Genomic_DNA"/>
</dbReference>
<evidence type="ECO:0000256" key="3">
    <source>
        <dbReference type="ARBA" id="ARBA00022679"/>
    </source>
</evidence>
<gene>
    <name evidence="12" type="ORF">FGIG_04927</name>
</gene>
<keyword evidence="13" id="KW-1185">Reference proteome</keyword>
<name>A0A504YPM9_FASGI</name>
<dbReference type="SMART" id="SM00146">
    <property type="entry name" value="PI3Kc"/>
    <property type="match status" value="1"/>
</dbReference>
<evidence type="ECO:0000313" key="12">
    <source>
        <dbReference type="EMBL" id="TPP63314.1"/>
    </source>
</evidence>
<feature type="domain" description="FATC" evidence="11">
    <location>
        <begin position="2369"/>
        <end position="2401"/>
    </location>
</feature>
<evidence type="ECO:0000259" key="10">
    <source>
        <dbReference type="PROSITE" id="PS50290"/>
    </source>
</evidence>
<reference evidence="12 13" key="1">
    <citation type="submission" date="2019-04" db="EMBL/GenBank/DDBJ databases">
        <title>Annotation for the trematode Fasciola gigantica.</title>
        <authorList>
            <person name="Choi Y.-J."/>
        </authorList>
    </citation>
    <scope>NUCLEOTIDE SEQUENCE [LARGE SCALE GENOMIC DNA]</scope>
    <source>
        <strain evidence="12">Uganda_cow_1</strain>
    </source>
</reference>
<evidence type="ECO:0000259" key="11">
    <source>
        <dbReference type="PROSITE" id="PS51190"/>
    </source>
</evidence>
<dbReference type="PROSITE" id="PS50290">
    <property type="entry name" value="PI3_4_KINASE_3"/>
    <property type="match status" value="1"/>
</dbReference>
<evidence type="ECO:0000256" key="6">
    <source>
        <dbReference type="ARBA" id="ARBA00022777"/>
    </source>
</evidence>
<dbReference type="GO" id="GO:0005634">
    <property type="term" value="C:nucleus"/>
    <property type="evidence" value="ECO:0007669"/>
    <property type="project" value="UniProtKB-SubCell"/>
</dbReference>
<keyword evidence="4" id="KW-0547">Nucleotide-binding</keyword>
<feature type="domain" description="PI3K/PI4K catalytic" evidence="10">
    <location>
        <begin position="1954"/>
        <end position="2291"/>
    </location>
</feature>
<dbReference type="EC" id="2.7.11.1" evidence="2"/>